<sequence>MRHPVDAGARQRLLEAQRAEAEALRRVETADKGCTSARDRLAAADAKLLEAQRTLVRTSGASRAALLLGVDETTLRRDLRRADQSSDGLSSQVNS</sequence>
<accession>A0ABP5ZQH5</accession>
<comment type="caution">
    <text evidence="1">The sequence shown here is derived from an EMBL/GenBank/DDBJ whole genome shotgun (WGS) entry which is preliminary data.</text>
</comment>
<dbReference type="RefSeq" id="WP_344257327.1">
    <property type="nucleotide sequence ID" value="NZ_BAAARE010000034.1"/>
</dbReference>
<keyword evidence="2" id="KW-1185">Reference proteome</keyword>
<gene>
    <name evidence="1" type="ORF">GCM10009858_44840</name>
</gene>
<organism evidence="1 2">
    <name type="scientific">Terrabacter carboxydivorans</name>
    <dbReference type="NCBI Taxonomy" id="619730"/>
    <lineage>
        <taxon>Bacteria</taxon>
        <taxon>Bacillati</taxon>
        <taxon>Actinomycetota</taxon>
        <taxon>Actinomycetes</taxon>
        <taxon>Micrococcales</taxon>
        <taxon>Intrasporangiaceae</taxon>
        <taxon>Terrabacter</taxon>
    </lineage>
</organism>
<reference evidence="2" key="1">
    <citation type="journal article" date="2019" name="Int. J. Syst. Evol. Microbiol.">
        <title>The Global Catalogue of Microorganisms (GCM) 10K type strain sequencing project: providing services to taxonomists for standard genome sequencing and annotation.</title>
        <authorList>
            <consortium name="The Broad Institute Genomics Platform"/>
            <consortium name="The Broad Institute Genome Sequencing Center for Infectious Disease"/>
            <person name="Wu L."/>
            <person name="Ma J."/>
        </authorList>
    </citation>
    <scope>NUCLEOTIDE SEQUENCE [LARGE SCALE GENOMIC DNA]</scope>
    <source>
        <strain evidence="2">JCM 16259</strain>
    </source>
</reference>
<dbReference type="EMBL" id="BAAARE010000034">
    <property type="protein sequence ID" value="GAA2501673.1"/>
    <property type="molecule type" value="Genomic_DNA"/>
</dbReference>
<evidence type="ECO:0000313" key="1">
    <source>
        <dbReference type="EMBL" id="GAA2501673.1"/>
    </source>
</evidence>
<name>A0ABP5ZQH5_9MICO</name>
<proteinExistence type="predicted"/>
<dbReference type="Proteomes" id="UP001500730">
    <property type="component" value="Unassembled WGS sequence"/>
</dbReference>
<evidence type="ECO:0008006" key="3">
    <source>
        <dbReference type="Google" id="ProtNLM"/>
    </source>
</evidence>
<evidence type="ECO:0000313" key="2">
    <source>
        <dbReference type="Proteomes" id="UP001500730"/>
    </source>
</evidence>
<protein>
    <recommendedName>
        <fullName evidence="3">DNA binding HTH domain-containing protein</fullName>
    </recommendedName>
</protein>